<dbReference type="GO" id="GO:0003724">
    <property type="term" value="F:RNA helicase activity"/>
    <property type="evidence" value="ECO:0007669"/>
    <property type="project" value="UniProtKB-EC"/>
</dbReference>
<dbReference type="GO" id="GO:0003723">
    <property type="term" value="F:RNA binding"/>
    <property type="evidence" value="ECO:0007669"/>
    <property type="project" value="UniProtKB-KW"/>
</dbReference>
<dbReference type="GO" id="GO:0016787">
    <property type="term" value="F:hydrolase activity"/>
    <property type="evidence" value="ECO:0007669"/>
    <property type="project" value="UniProtKB-KW"/>
</dbReference>
<dbReference type="Pfam" id="PF00271">
    <property type="entry name" value="Helicase_C"/>
    <property type="match status" value="1"/>
</dbReference>
<dbReference type="PROSITE" id="PS51192">
    <property type="entry name" value="HELICASE_ATP_BIND_1"/>
    <property type="match status" value="1"/>
</dbReference>
<gene>
    <name evidence="11" type="ORF">BLS_004566</name>
</gene>
<reference evidence="11 12" key="1">
    <citation type="submission" date="2019-11" db="EMBL/GenBank/DDBJ databases">
        <title>Venturia inaequalis Genome Resource.</title>
        <authorList>
            <person name="Lichtner F.J."/>
        </authorList>
    </citation>
    <scope>NUCLEOTIDE SEQUENCE [LARGE SCALE GENOMIC DNA]</scope>
    <source>
        <strain evidence="11">Bline_iso_100314</strain>
    </source>
</reference>
<name>A0A8H3V797_VENIN</name>
<evidence type="ECO:0000256" key="4">
    <source>
        <dbReference type="ARBA" id="ARBA00022806"/>
    </source>
</evidence>
<dbReference type="InterPro" id="IPR027417">
    <property type="entry name" value="P-loop_NTPase"/>
</dbReference>
<evidence type="ECO:0000256" key="1">
    <source>
        <dbReference type="ARBA" id="ARBA00012552"/>
    </source>
</evidence>
<dbReference type="SUPFAM" id="SSF52540">
    <property type="entry name" value="P-loop containing nucleoside triphosphate hydrolases"/>
    <property type="match status" value="1"/>
</dbReference>
<comment type="caution">
    <text evidence="11">The sequence shown here is derived from an EMBL/GenBank/DDBJ whole genome shotgun (WGS) entry which is preliminary data.</text>
</comment>
<dbReference type="EMBL" id="WNWQ01000030">
    <property type="protein sequence ID" value="KAE9983356.1"/>
    <property type="molecule type" value="Genomic_DNA"/>
</dbReference>
<organism evidence="11 12">
    <name type="scientific">Venturia inaequalis</name>
    <name type="common">Apple scab fungus</name>
    <dbReference type="NCBI Taxonomy" id="5025"/>
    <lineage>
        <taxon>Eukaryota</taxon>
        <taxon>Fungi</taxon>
        <taxon>Dikarya</taxon>
        <taxon>Ascomycota</taxon>
        <taxon>Pezizomycotina</taxon>
        <taxon>Dothideomycetes</taxon>
        <taxon>Pleosporomycetidae</taxon>
        <taxon>Venturiales</taxon>
        <taxon>Venturiaceae</taxon>
        <taxon>Venturia</taxon>
    </lineage>
</organism>
<feature type="domain" description="Helicase C-terminal" evidence="10">
    <location>
        <begin position="443"/>
        <end position="634"/>
    </location>
</feature>
<evidence type="ECO:0000256" key="2">
    <source>
        <dbReference type="ARBA" id="ARBA00022741"/>
    </source>
</evidence>
<sequence length="742" mass="82110">MSRLSPSVCLFCQARSSIRTQWQKTRSLSGQSYKTKRPSRMELSPNVSKNYDDRTSRGRPAYKSRNSPFGGMNLRRFPEGGIVNERSAAEIKRSARGAKEKPRKEEGFRALKMQQTLATVGYGARSAVKERIDAVDSFDDFPLLPGLRESISPQALKGMEDIAPTPIQRLAIPALLGTEGGKKRRRLDLTPPRGQMREFLLAAETGSGKTLAYLLPTIDDMKRYEIIEAEKERETKEQKEEKKQENIFELEAPPLNDTHPTTGRPRVIILVPTAELVDQVGAVAKSLSHTVKFRAAMISSAYSGVVVRNRLFNPAGIDMLISTPHLLASITESDPNVLSRVSHLIVDEADSLFDRSFAPLTSDILDRATPSLKQLILCSATIPKRLDSYIRKRFPDIRRLTTPNLHAIPRRVQLGVVDVEKNPFHGNKDLACADTIWTIGKSAVEHSSDQLTGEKAPTKRILVFVNEREKTIELADYLVSKGIDAVALNRDTNIRKQVQTLGHFTSASPTSEEEAPMKRKEARKQGITKVLPNTKVLVVTDLASRGIDTTAVRHVVLYDVPHTTIDFIHRLGRTGRMGRRGRGVVLVGKNDRSDIVKEVRDGRSAAAVAHLDEYFQAAADDKSQEVVVEHKNLVVVVAYSDGHFQEEQEPVLVQDAANPAAVVSDFPHQALHARMEAHTQNDEEVRIPSETETDTVPGAAAADETLCPSKLDALKVVLFVGDSDFSSVVGFSYLDLMGEGET</sequence>
<dbReference type="InterPro" id="IPR014001">
    <property type="entry name" value="Helicase_ATP-bd"/>
</dbReference>
<evidence type="ECO:0000313" key="11">
    <source>
        <dbReference type="EMBL" id="KAE9983356.1"/>
    </source>
</evidence>
<feature type="compositionally biased region" description="Basic and acidic residues" evidence="8">
    <location>
        <begin position="232"/>
        <end position="246"/>
    </location>
</feature>
<dbReference type="Proteomes" id="UP000433883">
    <property type="component" value="Unassembled WGS sequence"/>
</dbReference>
<dbReference type="InterPro" id="IPR001650">
    <property type="entry name" value="Helicase_C-like"/>
</dbReference>
<dbReference type="SMART" id="SM00487">
    <property type="entry name" value="DEXDc"/>
    <property type="match status" value="1"/>
</dbReference>
<keyword evidence="6" id="KW-0694">RNA-binding</keyword>
<dbReference type="PANTHER" id="PTHR47960">
    <property type="entry name" value="DEAD-BOX ATP-DEPENDENT RNA HELICASE 50"/>
    <property type="match status" value="1"/>
</dbReference>
<feature type="region of interest" description="Disordered" evidence="8">
    <location>
        <begin position="23"/>
        <end position="77"/>
    </location>
</feature>
<evidence type="ECO:0000256" key="3">
    <source>
        <dbReference type="ARBA" id="ARBA00022801"/>
    </source>
</evidence>
<proteinExistence type="predicted"/>
<evidence type="ECO:0000313" key="12">
    <source>
        <dbReference type="Proteomes" id="UP000433883"/>
    </source>
</evidence>
<evidence type="ECO:0000259" key="9">
    <source>
        <dbReference type="PROSITE" id="PS51192"/>
    </source>
</evidence>
<dbReference type="GO" id="GO:0005524">
    <property type="term" value="F:ATP binding"/>
    <property type="evidence" value="ECO:0007669"/>
    <property type="project" value="UniProtKB-KW"/>
</dbReference>
<protein>
    <recommendedName>
        <fullName evidence="1">RNA helicase</fullName>
        <ecNumber evidence="1">3.6.4.13</ecNumber>
    </recommendedName>
</protein>
<feature type="region of interest" description="Disordered" evidence="8">
    <location>
        <begin position="232"/>
        <end position="262"/>
    </location>
</feature>
<evidence type="ECO:0000256" key="6">
    <source>
        <dbReference type="ARBA" id="ARBA00022884"/>
    </source>
</evidence>
<dbReference type="AlphaFoldDB" id="A0A8H3V797"/>
<dbReference type="PROSITE" id="PS51194">
    <property type="entry name" value="HELICASE_CTER"/>
    <property type="match status" value="1"/>
</dbReference>
<feature type="domain" description="Helicase ATP-binding" evidence="9">
    <location>
        <begin position="190"/>
        <end position="400"/>
    </location>
</feature>
<evidence type="ECO:0000256" key="7">
    <source>
        <dbReference type="ARBA" id="ARBA00047984"/>
    </source>
</evidence>
<keyword evidence="4" id="KW-0347">Helicase</keyword>
<keyword evidence="5" id="KW-0067">ATP-binding</keyword>
<accession>A0A8H3V797</accession>
<evidence type="ECO:0000259" key="10">
    <source>
        <dbReference type="PROSITE" id="PS51194"/>
    </source>
</evidence>
<evidence type="ECO:0000256" key="8">
    <source>
        <dbReference type="SAM" id="MobiDB-lite"/>
    </source>
</evidence>
<keyword evidence="3" id="KW-0378">Hydrolase</keyword>
<dbReference type="InterPro" id="IPR011545">
    <property type="entry name" value="DEAD/DEAH_box_helicase_dom"/>
</dbReference>
<evidence type="ECO:0000256" key="5">
    <source>
        <dbReference type="ARBA" id="ARBA00022840"/>
    </source>
</evidence>
<dbReference type="EC" id="3.6.4.13" evidence="1"/>
<comment type="catalytic activity">
    <reaction evidence="7">
        <text>ATP + H2O = ADP + phosphate + H(+)</text>
        <dbReference type="Rhea" id="RHEA:13065"/>
        <dbReference type="ChEBI" id="CHEBI:15377"/>
        <dbReference type="ChEBI" id="CHEBI:15378"/>
        <dbReference type="ChEBI" id="CHEBI:30616"/>
        <dbReference type="ChEBI" id="CHEBI:43474"/>
        <dbReference type="ChEBI" id="CHEBI:456216"/>
        <dbReference type="EC" id="3.6.4.13"/>
    </reaction>
</comment>
<dbReference type="SMART" id="SM00490">
    <property type="entry name" value="HELICc"/>
    <property type="match status" value="1"/>
</dbReference>
<dbReference type="Gene3D" id="3.40.50.300">
    <property type="entry name" value="P-loop containing nucleotide triphosphate hydrolases"/>
    <property type="match status" value="2"/>
</dbReference>
<keyword evidence="2" id="KW-0547">Nucleotide-binding</keyword>
<feature type="compositionally biased region" description="Polar residues" evidence="8">
    <location>
        <begin position="23"/>
        <end position="33"/>
    </location>
</feature>
<dbReference type="Pfam" id="PF00270">
    <property type="entry name" value="DEAD"/>
    <property type="match status" value="1"/>
</dbReference>